<dbReference type="InterPro" id="IPR025391">
    <property type="entry name" value="DUF4123"/>
</dbReference>
<dbReference type="Proteomes" id="UP000184144">
    <property type="component" value="Unassembled WGS sequence"/>
</dbReference>
<gene>
    <name evidence="2" type="ORF">SAMN05444273_10630</name>
</gene>
<dbReference type="Pfam" id="PF13503">
    <property type="entry name" value="DUF4123"/>
    <property type="match status" value="1"/>
</dbReference>
<dbReference type="EMBL" id="FQUV01000006">
    <property type="protein sequence ID" value="SHF43212.1"/>
    <property type="molecule type" value="Genomic_DNA"/>
</dbReference>
<organism evidence="2 3">
    <name type="scientific">Litoreibacter ascidiaceicola</name>
    <dbReference type="NCBI Taxonomy" id="1486859"/>
    <lineage>
        <taxon>Bacteria</taxon>
        <taxon>Pseudomonadati</taxon>
        <taxon>Pseudomonadota</taxon>
        <taxon>Alphaproteobacteria</taxon>
        <taxon>Rhodobacterales</taxon>
        <taxon>Roseobacteraceae</taxon>
        <taxon>Litoreibacter</taxon>
    </lineage>
</organism>
<feature type="domain" description="DUF4123" evidence="1">
    <location>
        <begin position="66"/>
        <end position="187"/>
    </location>
</feature>
<dbReference type="RefSeq" id="WP_073144494.1">
    <property type="nucleotide sequence ID" value="NZ_FQUV01000006.1"/>
</dbReference>
<accession>A0A1M5BLW9</accession>
<sequence length="462" mass="50851">MNKVDDPWIGEVADGPNAPLQRVSALIREDVEGVVPLDTQFGVREKRCVPDVLRKPMFEGGAGAPYVLLDGARLPGCREMLEAADAPHRCLYRGEAYDALADEAPWVAELTPDGSLTRALFTRGPAPWHMWDQGPHLILRGQGGIDGMWRHLRRFNRAQDEAGKWFYLRYWEPSVVGAYFTQLADIEDRRQAWFRADGASDIHITRPAQDAVTTLRLSAPEPVRSTALRTRLLPQDRVVFGHSREAAFFVALGAGMASRNAGTVPLGLTAAPDHRDWTALARAVARHAKPLGIVTQQGLAKLTALSASLGLAFWEDLRFDLKLRQTIATKSASEAERLSAARDLYDKTDVETGTLDAVLELMARKLTYGAPDTLRHVAPKTLGVMSDSELNAFAITILRFDADIESRPIEIQRIAIALGAALGVAWLDNPFYHSLKAALLSDGDPSEQVRAYLSHPDRETAP</sequence>
<reference evidence="3" key="1">
    <citation type="submission" date="2016-11" db="EMBL/GenBank/DDBJ databases">
        <authorList>
            <person name="Varghese N."/>
            <person name="Submissions S."/>
        </authorList>
    </citation>
    <scope>NUCLEOTIDE SEQUENCE [LARGE SCALE GENOMIC DNA]</scope>
    <source>
        <strain evidence="3">DSM 100566</strain>
    </source>
</reference>
<evidence type="ECO:0000313" key="3">
    <source>
        <dbReference type="Proteomes" id="UP000184144"/>
    </source>
</evidence>
<protein>
    <recommendedName>
        <fullName evidence="1">DUF4123 domain-containing protein</fullName>
    </recommendedName>
</protein>
<evidence type="ECO:0000259" key="1">
    <source>
        <dbReference type="Pfam" id="PF13503"/>
    </source>
</evidence>
<dbReference type="OrthoDB" id="6431152at2"/>
<dbReference type="STRING" id="1486859.SAMN05444273_10630"/>
<dbReference type="AlphaFoldDB" id="A0A1M5BLW9"/>
<evidence type="ECO:0000313" key="2">
    <source>
        <dbReference type="EMBL" id="SHF43212.1"/>
    </source>
</evidence>
<name>A0A1M5BLW9_9RHOB</name>
<keyword evidence="3" id="KW-1185">Reference proteome</keyword>
<proteinExistence type="predicted"/>